<dbReference type="PANTHER" id="PTHR43637:SF2">
    <property type="entry name" value="PROTEIN GVPD 1"/>
    <property type="match status" value="1"/>
</dbReference>
<reference evidence="3" key="1">
    <citation type="submission" date="2021-03" db="EMBL/GenBank/DDBJ databases">
        <title>Genomic Encyclopedia of Type Strains, Phase IV (KMG-IV): sequencing the most valuable type-strain genomes for metagenomic binning, comparative biology and taxonomic classification.</title>
        <authorList>
            <person name="Goeker M."/>
        </authorList>
    </citation>
    <scope>NUCLEOTIDE SEQUENCE</scope>
    <source>
        <strain evidence="3">DSM 23564</strain>
    </source>
</reference>
<protein>
    <submittedName>
        <fullName evidence="3">DNA repair protein RadA/Sms</fullName>
    </submittedName>
</protein>
<evidence type="ECO:0000313" key="3">
    <source>
        <dbReference type="EMBL" id="MBP1921617.1"/>
    </source>
</evidence>
<dbReference type="PANTHER" id="PTHR43637">
    <property type="entry name" value="UPF0273 PROTEIN TM_0370"/>
    <property type="match status" value="1"/>
</dbReference>
<name>A0A8T4GCV2_9EURY</name>
<organism evidence="3 4">
    <name type="scientific">Halorubrum alkaliphilum</name>
    <dbReference type="NCBI Taxonomy" id="261290"/>
    <lineage>
        <taxon>Archaea</taxon>
        <taxon>Methanobacteriati</taxon>
        <taxon>Methanobacteriota</taxon>
        <taxon>Stenosarchaea group</taxon>
        <taxon>Halobacteria</taxon>
        <taxon>Halobacteriales</taxon>
        <taxon>Haloferacaceae</taxon>
        <taxon>Halorubrum</taxon>
    </lineage>
</organism>
<proteinExistence type="predicted"/>
<dbReference type="Pfam" id="PF23442">
    <property type="entry name" value="DUF7125"/>
    <property type="match status" value="1"/>
</dbReference>
<gene>
    <name evidence="3" type="ORF">J2751_000610</name>
</gene>
<dbReference type="SUPFAM" id="SSF52540">
    <property type="entry name" value="P-loop containing nucleoside triphosphate hydrolases"/>
    <property type="match status" value="1"/>
</dbReference>
<dbReference type="Proteomes" id="UP000823588">
    <property type="component" value="Unassembled WGS sequence"/>
</dbReference>
<dbReference type="AlphaFoldDB" id="A0A8T4GCV2"/>
<dbReference type="InterPro" id="IPR027417">
    <property type="entry name" value="P-loop_NTPase"/>
</dbReference>
<dbReference type="Gene3D" id="3.40.50.300">
    <property type="entry name" value="P-loop containing nucleotide triphosphate hydrolases"/>
    <property type="match status" value="1"/>
</dbReference>
<dbReference type="InterPro" id="IPR055549">
    <property type="entry name" value="DUF7125"/>
</dbReference>
<keyword evidence="1" id="KW-0547">Nucleotide-binding</keyword>
<evidence type="ECO:0000313" key="4">
    <source>
        <dbReference type="Proteomes" id="UP000823588"/>
    </source>
</evidence>
<dbReference type="OrthoDB" id="49711at2157"/>
<accession>A0A8T4GCV2</accession>
<sequence>MERLATGIPVLDRELDGGLPAGSLVVLKADPSSQSELFLNTFTHVRETLYLTTVRTADAVGDALSASAVPTGDPRVEALDGGEPLDDALDRVSTLPDEGTLIVDSAEPLEDAETGRYRSFLGDLRGTVDDAGAIGVLHALDTGTRSRNRVVSEQVADVVFDLRTTVSATEIVNRLAVTKFRGGAALEEPVKLKLTDTVSVDTSRDIA</sequence>
<dbReference type="GO" id="GO:0005524">
    <property type="term" value="F:ATP binding"/>
    <property type="evidence" value="ECO:0007669"/>
    <property type="project" value="UniProtKB-KW"/>
</dbReference>
<keyword evidence="2" id="KW-0067">ATP-binding</keyword>
<dbReference type="EMBL" id="JAGGKQ010000003">
    <property type="protein sequence ID" value="MBP1921617.1"/>
    <property type="molecule type" value="Genomic_DNA"/>
</dbReference>
<comment type="caution">
    <text evidence="3">The sequence shown here is derived from an EMBL/GenBank/DDBJ whole genome shotgun (WGS) entry which is preliminary data.</text>
</comment>
<dbReference type="RefSeq" id="WP_209483014.1">
    <property type="nucleotide sequence ID" value="NZ_JAGGKQ010000003.1"/>
</dbReference>
<keyword evidence="4" id="KW-1185">Reference proteome</keyword>
<evidence type="ECO:0000256" key="2">
    <source>
        <dbReference type="ARBA" id="ARBA00022840"/>
    </source>
</evidence>
<evidence type="ECO:0000256" key="1">
    <source>
        <dbReference type="ARBA" id="ARBA00022741"/>
    </source>
</evidence>